<protein>
    <submittedName>
        <fullName evidence="1">Uncharacterized protein</fullName>
    </submittedName>
</protein>
<dbReference type="EMBL" id="CAVMJV010000019">
    <property type="protein sequence ID" value="CAK5063675.1"/>
    <property type="molecule type" value="Genomic_DNA"/>
</dbReference>
<comment type="caution">
    <text evidence="1">The sequence shown here is derived from an EMBL/GenBank/DDBJ whole genome shotgun (WGS) entry which is preliminary data.</text>
</comment>
<organism evidence="1 2">
    <name type="scientific">Meloidogyne enterolobii</name>
    <name type="common">Root-knot nematode worm</name>
    <name type="synonym">Meloidogyne mayaguensis</name>
    <dbReference type="NCBI Taxonomy" id="390850"/>
    <lineage>
        <taxon>Eukaryota</taxon>
        <taxon>Metazoa</taxon>
        <taxon>Ecdysozoa</taxon>
        <taxon>Nematoda</taxon>
        <taxon>Chromadorea</taxon>
        <taxon>Rhabditida</taxon>
        <taxon>Tylenchina</taxon>
        <taxon>Tylenchomorpha</taxon>
        <taxon>Tylenchoidea</taxon>
        <taxon>Meloidogynidae</taxon>
        <taxon>Meloidogyninae</taxon>
        <taxon>Meloidogyne</taxon>
    </lineage>
</organism>
<evidence type="ECO:0000313" key="1">
    <source>
        <dbReference type="EMBL" id="CAK5063675.1"/>
    </source>
</evidence>
<keyword evidence="2" id="KW-1185">Reference proteome</keyword>
<sequence>MVTVEVFAAAEEARRAAAAKIGIDSGPNDIVHSDVDEQLLFSVPFTANVKLTGITFSGPLSGSFPATVRLFKDRGNMSFDDCENAKEDQQIDLKQDSDASIDYPLMSSKFNFLNFFLLKINVAFV</sequence>
<evidence type="ECO:0000313" key="2">
    <source>
        <dbReference type="Proteomes" id="UP001497535"/>
    </source>
</evidence>
<dbReference type="Proteomes" id="UP001497535">
    <property type="component" value="Unassembled WGS sequence"/>
</dbReference>
<accession>A0ACB0YUF5</accession>
<name>A0ACB0YUF5_MELEN</name>
<proteinExistence type="predicted"/>
<gene>
    <name evidence="1" type="ORF">MENTE1834_LOCUS16811</name>
</gene>
<reference evidence="1" key="1">
    <citation type="submission" date="2023-11" db="EMBL/GenBank/DDBJ databases">
        <authorList>
            <person name="Poullet M."/>
        </authorList>
    </citation>
    <scope>NUCLEOTIDE SEQUENCE</scope>
    <source>
        <strain evidence="1">E1834</strain>
    </source>
</reference>